<organism evidence="13 14">
    <name type="scientific">Marinifilum flexuosum</name>
    <dbReference type="NCBI Taxonomy" id="1117708"/>
    <lineage>
        <taxon>Bacteria</taxon>
        <taxon>Pseudomonadati</taxon>
        <taxon>Bacteroidota</taxon>
        <taxon>Bacteroidia</taxon>
        <taxon>Marinilabiliales</taxon>
        <taxon>Marinifilaceae</taxon>
    </lineage>
</organism>
<dbReference type="InterPro" id="IPR018484">
    <property type="entry name" value="FGGY_N"/>
</dbReference>
<reference evidence="13 14" key="1">
    <citation type="submission" date="2018-09" db="EMBL/GenBank/DDBJ databases">
        <title>Genomic Encyclopedia of Archaeal and Bacterial Type Strains, Phase II (KMG-II): from individual species to whole genera.</title>
        <authorList>
            <person name="Goeker M."/>
        </authorList>
    </citation>
    <scope>NUCLEOTIDE SEQUENCE [LARGE SCALE GENOMIC DNA]</scope>
    <source>
        <strain evidence="13 14">DSM 21950</strain>
    </source>
</reference>
<dbReference type="InterPro" id="IPR043129">
    <property type="entry name" value="ATPase_NBD"/>
</dbReference>
<dbReference type="Proteomes" id="UP000284531">
    <property type="component" value="Unassembled WGS sequence"/>
</dbReference>
<feature type="binding site" evidence="9">
    <location>
        <position position="90"/>
    </location>
    <ligand>
        <name>glycerol</name>
        <dbReference type="ChEBI" id="CHEBI:17754"/>
    </ligand>
</feature>
<evidence type="ECO:0000256" key="8">
    <source>
        <dbReference type="ARBA" id="ARBA00052101"/>
    </source>
</evidence>
<feature type="binding site" evidence="9">
    <location>
        <position position="251"/>
    </location>
    <ligand>
        <name>glycerol</name>
        <dbReference type="ChEBI" id="CHEBI:17754"/>
    </ligand>
</feature>
<comment type="pathway">
    <text evidence="1 9">Polyol metabolism; glycerol degradation via glycerol kinase pathway; sn-glycerol 3-phosphate from glycerol: step 1/1.</text>
</comment>
<dbReference type="EC" id="2.7.1.30" evidence="9"/>
<dbReference type="GO" id="GO:0005524">
    <property type="term" value="F:ATP binding"/>
    <property type="evidence" value="ECO:0007669"/>
    <property type="project" value="UniProtKB-UniRule"/>
</dbReference>
<feature type="binding site" evidence="9">
    <location>
        <position position="23"/>
    </location>
    <ligand>
        <name>ADP</name>
        <dbReference type="ChEBI" id="CHEBI:456216"/>
    </ligand>
</feature>
<dbReference type="NCBIfam" id="TIGR01311">
    <property type="entry name" value="glycerol_kin"/>
    <property type="match status" value="1"/>
</dbReference>
<dbReference type="FunFam" id="3.30.420.40:FF:000007">
    <property type="entry name" value="Glycerol kinase"/>
    <property type="match status" value="1"/>
</dbReference>
<feature type="binding site" evidence="9">
    <location>
        <position position="19"/>
    </location>
    <ligand>
        <name>ATP</name>
        <dbReference type="ChEBI" id="CHEBI:30616"/>
    </ligand>
</feature>
<feature type="binding site" evidence="9">
    <location>
        <position position="415"/>
    </location>
    <ligand>
        <name>ADP</name>
        <dbReference type="ChEBI" id="CHEBI:456216"/>
    </ligand>
</feature>
<dbReference type="RefSeq" id="WP_282013796.1">
    <property type="nucleotide sequence ID" value="NZ_CANNEC010000001.1"/>
</dbReference>
<dbReference type="GO" id="GO:0005829">
    <property type="term" value="C:cytosol"/>
    <property type="evidence" value="ECO:0007669"/>
    <property type="project" value="UniProtKB-ARBA"/>
</dbReference>
<feature type="binding site" evidence="9">
    <location>
        <position position="19"/>
    </location>
    <ligand>
        <name>ADP</name>
        <dbReference type="ChEBI" id="CHEBI:456216"/>
    </ligand>
</feature>
<dbReference type="InterPro" id="IPR005999">
    <property type="entry name" value="Glycerol_kin"/>
</dbReference>
<feature type="binding site" evidence="9">
    <location>
        <position position="419"/>
    </location>
    <ligand>
        <name>ADP</name>
        <dbReference type="ChEBI" id="CHEBI:456216"/>
    </ligand>
</feature>
<keyword evidence="14" id="KW-1185">Reference proteome</keyword>
<dbReference type="HAMAP" id="MF_00186">
    <property type="entry name" value="Glycerol_kin"/>
    <property type="match status" value="1"/>
</dbReference>
<dbReference type="Pfam" id="PF00370">
    <property type="entry name" value="FGGY_N"/>
    <property type="match status" value="1"/>
</dbReference>
<feature type="binding site" evidence="9">
    <location>
        <position position="319"/>
    </location>
    <ligand>
        <name>ATP</name>
        <dbReference type="ChEBI" id="CHEBI:30616"/>
    </ligand>
</feature>
<accession>A0A419X3J0</accession>
<evidence type="ECO:0000256" key="4">
    <source>
        <dbReference type="ARBA" id="ARBA00022741"/>
    </source>
</evidence>
<dbReference type="FunFam" id="3.30.420.40:FF:000008">
    <property type="entry name" value="Glycerol kinase"/>
    <property type="match status" value="1"/>
</dbReference>
<evidence type="ECO:0000256" key="10">
    <source>
        <dbReference type="RuleBase" id="RU003733"/>
    </source>
</evidence>
<dbReference type="AlphaFoldDB" id="A0A419X3J0"/>
<evidence type="ECO:0000313" key="13">
    <source>
        <dbReference type="EMBL" id="RKE02272.1"/>
    </source>
</evidence>
<evidence type="ECO:0000259" key="11">
    <source>
        <dbReference type="Pfam" id="PF00370"/>
    </source>
</evidence>
<feature type="binding site" evidence="9">
    <location>
        <position position="250"/>
    </location>
    <ligand>
        <name>sn-glycerol 3-phosphate</name>
        <dbReference type="ChEBI" id="CHEBI:57597"/>
    </ligand>
</feature>
<comment type="catalytic activity">
    <reaction evidence="8 9">
        <text>glycerol + ATP = sn-glycerol 3-phosphate + ADP + H(+)</text>
        <dbReference type="Rhea" id="RHEA:21644"/>
        <dbReference type="ChEBI" id="CHEBI:15378"/>
        <dbReference type="ChEBI" id="CHEBI:17754"/>
        <dbReference type="ChEBI" id="CHEBI:30616"/>
        <dbReference type="ChEBI" id="CHEBI:57597"/>
        <dbReference type="ChEBI" id="CHEBI:456216"/>
        <dbReference type="EC" id="2.7.1.30"/>
    </reaction>
</comment>
<dbReference type="GO" id="GO:0004370">
    <property type="term" value="F:glycerol kinase activity"/>
    <property type="evidence" value="ECO:0007669"/>
    <property type="project" value="UniProtKB-UniRule"/>
</dbReference>
<comment type="function">
    <text evidence="9">Key enzyme in the regulation of glycerol uptake and metabolism. Catalyzes the phosphorylation of glycerol to yield sn-glycerol 3-phosphate.</text>
</comment>
<dbReference type="InterPro" id="IPR000577">
    <property type="entry name" value="Carb_kinase_FGGY"/>
</dbReference>
<feature type="domain" description="Carbohydrate kinase FGGY N-terminal" evidence="11">
    <location>
        <begin position="11"/>
        <end position="257"/>
    </location>
</feature>
<evidence type="ECO:0000259" key="12">
    <source>
        <dbReference type="Pfam" id="PF02782"/>
    </source>
</evidence>
<dbReference type="PANTHER" id="PTHR10196">
    <property type="entry name" value="SUGAR KINASE"/>
    <property type="match status" value="1"/>
</dbReference>
<dbReference type="PROSITE" id="PS00445">
    <property type="entry name" value="FGGY_KINASES_2"/>
    <property type="match status" value="1"/>
</dbReference>
<comment type="similarity">
    <text evidence="2 9 10">Belongs to the FGGY kinase family.</text>
</comment>
<dbReference type="Gene3D" id="3.30.420.40">
    <property type="match status" value="2"/>
</dbReference>
<keyword evidence="3 9" id="KW-0808">Transferase</keyword>
<evidence type="ECO:0000256" key="2">
    <source>
        <dbReference type="ARBA" id="ARBA00009156"/>
    </source>
</evidence>
<dbReference type="SUPFAM" id="SSF53067">
    <property type="entry name" value="Actin-like ATPase domain"/>
    <property type="match status" value="2"/>
</dbReference>
<evidence type="ECO:0000256" key="1">
    <source>
        <dbReference type="ARBA" id="ARBA00005190"/>
    </source>
</evidence>
<dbReference type="PANTHER" id="PTHR10196:SF69">
    <property type="entry name" value="GLYCEROL KINASE"/>
    <property type="match status" value="1"/>
</dbReference>
<feature type="binding site" evidence="9">
    <location>
        <position position="20"/>
    </location>
    <ligand>
        <name>ATP</name>
        <dbReference type="ChEBI" id="CHEBI:30616"/>
    </ligand>
</feature>
<comment type="activity regulation">
    <text evidence="9">Inhibited by fructose 1,6-bisphosphate (FBP).</text>
</comment>
<keyword evidence="6 9" id="KW-0319">Glycerol metabolism</keyword>
<feature type="binding site" evidence="9">
    <location>
        <position position="89"/>
    </location>
    <ligand>
        <name>sn-glycerol 3-phosphate</name>
        <dbReference type="ChEBI" id="CHEBI:57597"/>
    </ligand>
</feature>
<feature type="binding site" evidence="9">
    <location>
        <position position="272"/>
    </location>
    <ligand>
        <name>ATP</name>
        <dbReference type="ChEBI" id="CHEBI:30616"/>
    </ligand>
</feature>
<evidence type="ECO:0000256" key="9">
    <source>
        <dbReference type="HAMAP-Rule" id="MF_00186"/>
    </source>
</evidence>
<feature type="binding site" evidence="9">
    <location>
        <position position="250"/>
    </location>
    <ligand>
        <name>glycerol</name>
        <dbReference type="ChEBI" id="CHEBI:17754"/>
    </ligand>
</feature>
<keyword evidence="7 9" id="KW-0067">ATP-binding</keyword>
<protein>
    <recommendedName>
        <fullName evidence="9">Glycerol kinase</fullName>
        <ecNumber evidence="9">2.7.1.30</ecNumber>
    </recommendedName>
    <alternativeName>
        <fullName evidence="9">ATP:glycerol 3-phosphotransferase</fullName>
    </alternativeName>
    <alternativeName>
        <fullName evidence="9">Glycerokinase</fullName>
        <shortName evidence="9">GK</shortName>
    </alternativeName>
</protein>
<feature type="binding site" evidence="9">
    <location>
        <position position="272"/>
    </location>
    <ligand>
        <name>ADP</name>
        <dbReference type="ChEBI" id="CHEBI:456216"/>
    </ligand>
</feature>
<dbReference type="Pfam" id="PF02782">
    <property type="entry name" value="FGGY_C"/>
    <property type="match status" value="1"/>
</dbReference>
<evidence type="ECO:0000256" key="6">
    <source>
        <dbReference type="ARBA" id="ARBA00022798"/>
    </source>
</evidence>
<keyword evidence="4 9" id="KW-0547">Nucleotide-binding</keyword>
<dbReference type="GO" id="GO:0006072">
    <property type="term" value="P:glycerol-3-phosphate metabolic process"/>
    <property type="evidence" value="ECO:0007669"/>
    <property type="project" value="InterPro"/>
</dbReference>
<dbReference type="InterPro" id="IPR018485">
    <property type="entry name" value="FGGY_C"/>
</dbReference>
<feature type="domain" description="Carbohydrate kinase FGGY C-terminal" evidence="12">
    <location>
        <begin position="268"/>
        <end position="453"/>
    </location>
</feature>
<dbReference type="GO" id="GO:0019563">
    <property type="term" value="P:glycerol catabolic process"/>
    <property type="evidence" value="ECO:0007669"/>
    <property type="project" value="UniProtKB-UniRule"/>
</dbReference>
<evidence type="ECO:0000313" key="14">
    <source>
        <dbReference type="Proteomes" id="UP000284531"/>
    </source>
</evidence>
<feature type="binding site" evidence="9">
    <location>
        <position position="90"/>
    </location>
    <ligand>
        <name>sn-glycerol 3-phosphate</name>
        <dbReference type="ChEBI" id="CHEBI:57597"/>
    </ligand>
</feature>
<evidence type="ECO:0000256" key="3">
    <source>
        <dbReference type="ARBA" id="ARBA00022679"/>
    </source>
</evidence>
<comment type="caution">
    <text evidence="13">The sequence shown here is derived from an EMBL/GenBank/DDBJ whole genome shotgun (WGS) entry which is preliminary data.</text>
</comment>
<evidence type="ECO:0000256" key="7">
    <source>
        <dbReference type="ARBA" id="ARBA00022840"/>
    </source>
</evidence>
<dbReference type="PIRSF" id="PIRSF000538">
    <property type="entry name" value="GlpK"/>
    <property type="match status" value="1"/>
</dbReference>
<name>A0A419X3J0_9BACT</name>
<dbReference type="PROSITE" id="PS00933">
    <property type="entry name" value="FGGY_KINASES_1"/>
    <property type="match status" value="1"/>
</dbReference>
<dbReference type="EMBL" id="RAPQ01000009">
    <property type="protein sequence ID" value="RKE02272.1"/>
    <property type="molecule type" value="Genomic_DNA"/>
</dbReference>
<proteinExistence type="inferred from homology"/>
<feature type="binding site" evidence="9">
    <location>
        <position position="315"/>
    </location>
    <ligand>
        <name>ADP</name>
        <dbReference type="ChEBI" id="CHEBI:456216"/>
    </ligand>
</feature>
<evidence type="ECO:0000256" key="5">
    <source>
        <dbReference type="ARBA" id="ARBA00022777"/>
    </source>
</evidence>
<feature type="binding site" evidence="9">
    <location>
        <position position="89"/>
    </location>
    <ligand>
        <name>glycerol</name>
        <dbReference type="ChEBI" id="CHEBI:17754"/>
    </ligand>
</feature>
<comment type="caution">
    <text evidence="9">Lacks conserved residue(s) required for the propagation of feature annotation.</text>
</comment>
<feature type="binding site" evidence="9">
    <location>
        <position position="19"/>
    </location>
    <ligand>
        <name>sn-glycerol 3-phosphate</name>
        <dbReference type="ChEBI" id="CHEBI:57597"/>
    </ligand>
</feature>
<keyword evidence="5 9" id="KW-0418">Kinase</keyword>
<dbReference type="UniPathway" id="UPA00618">
    <property type="reaction ID" value="UER00672"/>
</dbReference>
<dbReference type="CDD" id="cd07786">
    <property type="entry name" value="FGGY_EcGK_like"/>
    <property type="match status" value="1"/>
</dbReference>
<gene>
    <name evidence="9" type="primary">glpK</name>
    <name evidence="13" type="ORF">BXY64_2360</name>
</gene>
<sequence length="505" mass="56765">MQLITRGMRDYILSLDQGTSISKAILFNKKGEIIAQVQKEYEQYYPKPGWIEQDAKEIWYSQASVAEEVLTKTGLTGKDIAGIGITNQRETTIIWDRETGEPINNAIVWQDRRTSHLCDKLKEQGYSQKIKEKTGLILDAFFSATKIQWLLNNIEGAREKAEQGKLAFGTVDSWLIWKLTKGELHITDVSNASRTMLYNIYDLCWDKELLELLDIPESILPKVCSSSEIYGHTRRSMFGEEIPISGICGDQQAALFGQACFEKGMVKNTYNTGCFMLMNTGDEPVESKNDLITTIAWGIGDKPTYALEGSVFIGGAVVQWLRDSLNLIHSIEEIELLALTEKDNGGVYIVPSFTGLGAPYWDQYARGTFWGLNMGTSIGHIARASLECIAHRSSDVLKTMEADSGIKVEQLRGGGLMANDTLLQYQADFLGIPIVRPEIKEITAVGAAYLAGLGVGFWNSVEEIQDHWKLDKEYEVKMDEEIVKHHKKYWEKAVSRSQNWIDADE</sequence>
<dbReference type="NCBIfam" id="NF000756">
    <property type="entry name" value="PRK00047.1"/>
    <property type="match status" value="1"/>
</dbReference>
<feature type="binding site" evidence="9">
    <location>
        <position position="315"/>
    </location>
    <ligand>
        <name>ATP</name>
        <dbReference type="ChEBI" id="CHEBI:30616"/>
    </ligand>
</feature>
<feature type="binding site" evidence="9">
    <location>
        <position position="415"/>
    </location>
    <ligand>
        <name>ATP</name>
        <dbReference type="ChEBI" id="CHEBI:30616"/>
    </ligand>
</feature>
<dbReference type="InterPro" id="IPR018483">
    <property type="entry name" value="Carb_kinase_FGGY_CS"/>
</dbReference>